<protein>
    <submittedName>
        <fullName evidence="2">Uncharacterized protein</fullName>
    </submittedName>
</protein>
<feature type="transmembrane region" description="Helical" evidence="1">
    <location>
        <begin position="21"/>
        <end position="45"/>
    </location>
</feature>
<feature type="transmembrane region" description="Helical" evidence="1">
    <location>
        <begin position="117"/>
        <end position="135"/>
    </location>
</feature>
<feature type="transmembrane region" description="Helical" evidence="1">
    <location>
        <begin position="227"/>
        <end position="254"/>
    </location>
</feature>
<feature type="transmembrane region" description="Helical" evidence="1">
    <location>
        <begin position="65"/>
        <end position="87"/>
    </location>
</feature>
<reference evidence="2" key="1">
    <citation type="submission" date="2019-12" db="EMBL/GenBank/DDBJ databases">
        <authorList>
            <person name="Cremers G."/>
        </authorList>
    </citation>
    <scope>NUCLEOTIDE SEQUENCE</scope>
    <source>
        <strain evidence="2">Mbul2</strain>
    </source>
</reference>
<accession>A0A679K8D4</accession>
<keyword evidence="1" id="KW-0472">Membrane</keyword>
<dbReference type="AlphaFoldDB" id="A0A679K8D4"/>
<feature type="transmembrane region" description="Helical" evidence="1">
    <location>
        <begin position="94"/>
        <end position="111"/>
    </location>
</feature>
<dbReference type="InterPro" id="IPR048041">
    <property type="entry name" value="VpsF-like"/>
</dbReference>
<evidence type="ECO:0000313" key="2">
    <source>
        <dbReference type="EMBL" id="CAA2144160.1"/>
    </source>
</evidence>
<feature type="transmembrane region" description="Helical" evidence="1">
    <location>
        <begin position="353"/>
        <end position="371"/>
    </location>
</feature>
<keyword evidence="1" id="KW-1133">Transmembrane helix</keyword>
<sequence>MRSAVHSPARGRKEAGAASRSPMPFGLIALTVLILGVSGGMLWNVGINYDGLTGAAPQKIHPSTYLVIVLFGWAALKSGNPAGYLVYAVQVRPAGMLLAACSIGLFLHIVLRSGPGMAGALDTFLLPGLFVVLLADRDALTWRRLELTVHAVLLVNALLGLTEFATKTLFFPYRLDGQVFATDTRSAALQGHPLGNATLTACYVLALIGGGGRMTAPQRLAMIGLQLAALVAFGGRSAMVVTLIFGGGYGLFALHKVLSAGRIPLLAAAAGIFLFTLVPLGIGGLAAGGFFDALLSRFMADGGSANARVEMLDLVASIPFRELLVGPDMSLVDSLRRVSGLEWGIENPIVRTLVYQGIFMTVLLTVAVTLYMIELVRHCRPGTFLPVIAFVILVNTFEGIGGKTTLLAKFAILLLGLFHAVSDRPPGGADRGR</sequence>
<name>A0A679K8D4_9HYPH</name>
<evidence type="ECO:0000256" key="1">
    <source>
        <dbReference type="SAM" id="Phobius"/>
    </source>
</evidence>
<keyword evidence="1" id="KW-0812">Transmembrane</keyword>
<gene>
    <name evidence="2" type="ORF">MBLL_03278</name>
</gene>
<proteinExistence type="predicted"/>
<organism evidence="2">
    <name type="scientific">Methylobacterium bullatum</name>
    <dbReference type="NCBI Taxonomy" id="570505"/>
    <lineage>
        <taxon>Bacteria</taxon>
        <taxon>Pseudomonadati</taxon>
        <taxon>Pseudomonadota</taxon>
        <taxon>Alphaproteobacteria</taxon>
        <taxon>Hyphomicrobiales</taxon>
        <taxon>Methylobacteriaceae</taxon>
        <taxon>Methylobacterium</taxon>
    </lineage>
</organism>
<feature type="transmembrane region" description="Helical" evidence="1">
    <location>
        <begin position="383"/>
        <end position="400"/>
    </location>
</feature>
<dbReference type="EMBL" id="LR743511">
    <property type="protein sequence ID" value="CAA2144160.1"/>
    <property type="molecule type" value="Genomic_DNA"/>
</dbReference>
<feature type="transmembrane region" description="Helical" evidence="1">
    <location>
        <begin position="266"/>
        <end position="291"/>
    </location>
</feature>
<feature type="transmembrane region" description="Helical" evidence="1">
    <location>
        <begin position="147"/>
        <end position="166"/>
    </location>
</feature>
<dbReference type="NCBIfam" id="NF038256">
    <property type="entry name" value="exopoly_VpsF"/>
    <property type="match status" value="1"/>
</dbReference>